<gene>
    <name evidence="1" type="primary">pagP</name>
    <name evidence="1" type="ORF">KU39_96</name>
</gene>
<protein>
    <submittedName>
        <fullName evidence="1">Outer membrane protein/outer membrane enzyme PagP</fullName>
    </submittedName>
</protein>
<name>A0A1L6TFW8_PISSA</name>
<dbReference type="RefSeq" id="WP_027243062.1">
    <property type="nucleotide sequence ID" value="NZ_CP012508.1"/>
</dbReference>
<dbReference type="OrthoDB" id="5615279at2"/>
<evidence type="ECO:0000313" key="1">
    <source>
        <dbReference type="EMBL" id="ALB21284.1"/>
    </source>
</evidence>
<dbReference type="AlphaFoldDB" id="A0A1L6TFW8"/>
<reference evidence="1 2" key="1">
    <citation type="journal article" date="2014" name="Genome Announc.">
        <title>Comparative Genome Analysis of Two Isolates of the Fish Pathogen Piscirickettsia salmonis from Different Hosts Reveals Major Differences in Virulence-Associated Secretion Systems.</title>
        <authorList>
            <person name="Bohle H."/>
            <person name="Henriquez P."/>
            <person name="Grothusen H."/>
            <person name="Navas E."/>
            <person name="Sandoval A."/>
            <person name="Bustamante F."/>
            <person name="Bustos P."/>
            <person name="Mancilla M."/>
        </authorList>
    </citation>
    <scope>NUCLEOTIDE SEQUENCE [LARGE SCALE GENOMIC DNA]</scope>
    <source>
        <strain evidence="2">B1-32597</strain>
    </source>
</reference>
<evidence type="ECO:0000313" key="2">
    <source>
        <dbReference type="Proteomes" id="UP000029558"/>
    </source>
</evidence>
<accession>A0A1L6TFW8</accession>
<dbReference type="Gene3D" id="2.40.160.20">
    <property type="match status" value="1"/>
</dbReference>
<organism evidence="1 2">
    <name type="scientific">Piscirickettsia salmonis</name>
    <dbReference type="NCBI Taxonomy" id="1238"/>
    <lineage>
        <taxon>Bacteria</taxon>
        <taxon>Pseudomonadati</taxon>
        <taxon>Pseudomonadota</taxon>
        <taxon>Gammaproteobacteria</taxon>
        <taxon>Thiotrichales</taxon>
        <taxon>Piscirickettsiaceae</taxon>
        <taxon>Piscirickettsia</taxon>
    </lineage>
</organism>
<dbReference type="Proteomes" id="UP000029558">
    <property type="component" value="Chromosome"/>
</dbReference>
<proteinExistence type="predicted"/>
<sequence>MKLIAILLFVFIGVTESYSQVRLDISVVSSYLNESLPENTTVRFTQVHGGAGIDFSQLVEVTNFVNIGYKVGYTFYGKLNIEGVDHVDNVFNDYLSSQAMHFIAIVHYRLNKNIRVEFGGGVAYQWNKITVSQPIIINSQSVTFPDQAGNYSSFRPITEIGGYYRFKKGLSAGLSYRHIFGDKIAGPGFTGGSVGIDSVAVTLRYRF</sequence>
<dbReference type="InterPro" id="IPR011250">
    <property type="entry name" value="OMP/PagP_B-barrel"/>
</dbReference>
<dbReference type="SUPFAM" id="SSF56925">
    <property type="entry name" value="OMPA-like"/>
    <property type="match status" value="1"/>
</dbReference>
<dbReference type="EMBL" id="CP012508">
    <property type="protein sequence ID" value="ALB21284.1"/>
    <property type="molecule type" value="Genomic_DNA"/>
</dbReference>